<dbReference type="InterPro" id="IPR052788">
    <property type="entry name" value="RING-type_E3_ligase_ATL"/>
</dbReference>
<dbReference type="SMART" id="SM01197">
    <property type="entry name" value="FANCL_C"/>
    <property type="match status" value="1"/>
</dbReference>
<feature type="transmembrane region" description="Helical" evidence="15">
    <location>
        <begin position="58"/>
        <end position="81"/>
    </location>
</feature>
<dbReference type="GO" id="GO:0008270">
    <property type="term" value="F:zinc ion binding"/>
    <property type="evidence" value="ECO:0007669"/>
    <property type="project" value="UniProtKB-KW"/>
</dbReference>
<keyword evidence="5" id="KW-0808">Transferase</keyword>
<organism evidence="17 18">
    <name type="scientific">Aegilops tauschii subsp. strangulata</name>
    <name type="common">Goatgrass</name>
    <dbReference type="NCBI Taxonomy" id="200361"/>
    <lineage>
        <taxon>Eukaryota</taxon>
        <taxon>Viridiplantae</taxon>
        <taxon>Streptophyta</taxon>
        <taxon>Embryophyta</taxon>
        <taxon>Tracheophyta</taxon>
        <taxon>Spermatophyta</taxon>
        <taxon>Magnoliopsida</taxon>
        <taxon>Liliopsida</taxon>
        <taxon>Poales</taxon>
        <taxon>Poaceae</taxon>
        <taxon>BOP clade</taxon>
        <taxon>Pooideae</taxon>
        <taxon>Triticodae</taxon>
        <taxon>Triticeae</taxon>
        <taxon>Triticinae</taxon>
        <taxon>Aegilops</taxon>
    </lineage>
</organism>
<dbReference type="InterPro" id="IPR001841">
    <property type="entry name" value="Znf_RING"/>
</dbReference>
<evidence type="ECO:0000256" key="2">
    <source>
        <dbReference type="ARBA" id="ARBA00004167"/>
    </source>
</evidence>
<feature type="compositionally biased region" description="Polar residues" evidence="14">
    <location>
        <begin position="1"/>
        <end position="21"/>
    </location>
</feature>
<evidence type="ECO:0000256" key="1">
    <source>
        <dbReference type="ARBA" id="ARBA00000900"/>
    </source>
</evidence>
<keyword evidence="18" id="KW-1185">Reference proteome</keyword>
<dbReference type="GO" id="GO:0061630">
    <property type="term" value="F:ubiquitin protein ligase activity"/>
    <property type="evidence" value="ECO:0007669"/>
    <property type="project" value="UniProtKB-EC"/>
</dbReference>
<keyword evidence="8 13" id="KW-0863">Zinc-finger</keyword>
<evidence type="ECO:0000313" key="17">
    <source>
        <dbReference type="EnsemblPlants" id="AET2Gv21005100.2"/>
    </source>
</evidence>
<reference evidence="17" key="5">
    <citation type="journal article" date="2021" name="G3 (Bethesda)">
        <title>Aegilops tauschii genome assembly Aet v5.0 features greater sequence contiguity and improved annotation.</title>
        <authorList>
            <person name="Wang L."/>
            <person name="Zhu T."/>
            <person name="Rodriguez J.C."/>
            <person name="Deal K.R."/>
            <person name="Dubcovsky J."/>
            <person name="McGuire P.E."/>
            <person name="Lux T."/>
            <person name="Spannagl M."/>
            <person name="Mayer K.F.X."/>
            <person name="Baldrich P."/>
            <person name="Meyers B.C."/>
            <person name="Huo N."/>
            <person name="Gu Y.Q."/>
            <person name="Zhou H."/>
            <person name="Devos K.M."/>
            <person name="Bennetzen J.L."/>
            <person name="Unver T."/>
            <person name="Budak H."/>
            <person name="Gulick P.J."/>
            <person name="Galiba G."/>
            <person name="Kalapos B."/>
            <person name="Nelson D.R."/>
            <person name="Li P."/>
            <person name="You F.M."/>
            <person name="Luo M.C."/>
            <person name="Dvorak J."/>
        </authorList>
    </citation>
    <scope>NUCLEOTIDE SEQUENCE [LARGE SCALE GENOMIC DNA]</scope>
    <source>
        <strain evidence="17">cv. AL8/78</strain>
    </source>
</reference>
<keyword evidence="12 15" id="KW-0472">Membrane</keyword>
<keyword evidence="9" id="KW-0833">Ubl conjugation pathway</keyword>
<keyword evidence="10" id="KW-0862">Zinc</keyword>
<comment type="pathway">
    <text evidence="3">Protein modification; protein ubiquitination.</text>
</comment>
<evidence type="ECO:0000256" key="8">
    <source>
        <dbReference type="ARBA" id="ARBA00022771"/>
    </source>
</evidence>
<evidence type="ECO:0000256" key="10">
    <source>
        <dbReference type="ARBA" id="ARBA00022833"/>
    </source>
</evidence>
<feature type="region of interest" description="Disordered" evidence="14">
    <location>
        <begin position="1"/>
        <end position="27"/>
    </location>
</feature>
<dbReference type="PROSITE" id="PS50089">
    <property type="entry name" value="ZF_RING_2"/>
    <property type="match status" value="1"/>
</dbReference>
<reference evidence="17" key="4">
    <citation type="submission" date="2019-03" db="UniProtKB">
        <authorList>
            <consortium name="EnsemblPlants"/>
        </authorList>
    </citation>
    <scope>IDENTIFICATION</scope>
</reference>
<dbReference type="Proteomes" id="UP000015105">
    <property type="component" value="Chromosome 2D"/>
</dbReference>
<proteinExistence type="predicted"/>
<evidence type="ECO:0000256" key="3">
    <source>
        <dbReference type="ARBA" id="ARBA00004906"/>
    </source>
</evidence>
<evidence type="ECO:0000256" key="15">
    <source>
        <dbReference type="SAM" id="Phobius"/>
    </source>
</evidence>
<evidence type="ECO:0000256" key="13">
    <source>
        <dbReference type="PROSITE-ProRule" id="PRU00175"/>
    </source>
</evidence>
<evidence type="ECO:0000256" key="14">
    <source>
        <dbReference type="SAM" id="MobiDB-lite"/>
    </source>
</evidence>
<dbReference type="PANTHER" id="PTHR45798">
    <property type="entry name" value="RING-H2 FINGER PROTEIN ATL61-RELATED-RELATED"/>
    <property type="match status" value="1"/>
</dbReference>
<dbReference type="FunFam" id="3.30.40.10:FF:000187">
    <property type="entry name" value="E3 ubiquitin-protein ligase ATL6"/>
    <property type="match status" value="1"/>
</dbReference>
<comment type="subcellular location">
    <subcellularLocation>
        <location evidence="2">Membrane</location>
        <topology evidence="2">Single-pass membrane protein</topology>
    </subcellularLocation>
</comment>
<accession>A0A453CY76</accession>
<evidence type="ECO:0000259" key="16">
    <source>
        <dbReference type="PROSITE" id="PS50089"/>
    </source>
</evidence>
<keyword evidence="6 15" id="KW-0812">Transmembrane</keyword>
<dbReference type="GO" id="GO:0016020">
    <property type="term" value="C:membrane"/>
    <property type="evidence" value="ECO:0007669"/>
    <property type="project" value="UniProtKB-SubCell"/>
</dbReference>
<dbReference type="Gene3D" id="3.30.40.10">
    <property type="entry name" value="Zinc/RING finger domain, C3HC4 (zinc finger)"/>
    <property type="match status" value="1"/>
</dbReference>
<evidence type="ECO:0000256" key="9">
    <source>
        <dbReference type="ARBA" id="ARBA00022786"/>
    </source>
</evidence>
<dbReference type="CDD" id="cd16461">
    <property type="entry name" value="RING-H2_EL5-like"/>
    <property type="match status" value="1"/>
</dbReference>
<comment type="catalytic activity">
    <reaction evidence="1">
        <text>S-ubiquitinyl-[E2 ubiquitin-conjugating enzyme]-L-cysteine + [acceptor protein]-L-lysine = [E2 ubiquitin-conjugating enzyme]-L-cysteine + N(6)-ubiquitinyl-[acceptor protein]-L-lysine.</text>
        <dbReference type="EC" id="2.3.2.27"/>
    </reaction>
</comment>
<dbReference type="PANTHER" id="PTHR45798:SF46">
    <property type="entry name" value="RING ZINC FINGER DOMAIN SUPERFAMILY PROTEIN-RELATED"/>
    <property type="match status" value="1"/>
</dbReference>
<feature type="domain" description="RING-type" evidence="16">
    <location>
        <begin position="133"/>
        <end position="175"/>
    </location>
</feature>
<protein>
    <recommendedName>
        <fullName evidence="4">RING-type E3 ubiquitin transferase</fullName>
        <ecNumber evidence="4">2.3.2.27</ecNumber>
    </recommendedName>
</protein>
<keyword evidence="7" id="KW-0479">Metal-binding</keyword>
<evidence type="ECO:0000256" key="12">
    <source>
        <dbReference type="ARBA" id="ARBA00023136"/>
    </source>
</evidence>
<name>A0A453CY76_AEGTS</name>
<evidence type="ECO:0000256" key="4">
    <source>
        <dbReference type="ARBA" id="ARBA00012483"/>
    </source>
</evidence>
<dbReference type="AlphaFoldDB" id="A0A453CY76"/>
<sequence>LPPRNASSYPVSLPTHPTSTRTDTDRTMESPMAARRLLQEAAGLSTPGARIIADDRDIVIILASLLCALITVLGIGLVARWCACGGAEARARAAANRGVKKSVLRAIPTVAYVSADAGKGKGKEEEAAAAPECAICLAEFEDGEAMRVLPQCGHAFHAACVDKWLRGHSSCPSCRRILAVQLPAALRCQRCGARPDPAVATWKPPAQYGEMPPFLP</sequence>
<evidence type="ECO:0000256" key="7">
    <source>
        <dbReference type="ARBA" id="ARBA00022723"/>
    </source>
</evidence>
<evidence type="ECO:0000256" key="5">
    <source>
        <dbReference type="ARBA" id="ARBA00022679"/>
    </source>
</evidence>
<dbReference type="Pfam" id="PF13639">
    <property type="entry name" value="zf-RING_2"/>
    <property type="match status" value="1"/>
</dbReference>
<dbReference type="SUPFAM" id="SSF57850">
    <property type="entry name" value="RING/U-box"/>
    <property type="match status" value="1"/>
</dbReference>
<dbReference type="STRING" id="200361.A0A453CY76"/>
<evidence type="ECO:0000256" key="6">
    <source>
        <dbReference type="ARBA" id="ARBA00022692"/>
    </source>
</evidence>
<reference evidence="18" key="2">
    <citation type="journal article" date="2017" name="Nat. Plants">
        <title>The Aegilops tauschii genome reveals multiple impacts of transposons.</title>
        <authorList>
            <person name="Zhao G."/>
            <person name="Zou C."/>
            <person name="Li K."/>
            <person name="Wang K."/>
            <person name="Li T."/>
            <person name="Gao L."/>
            <person name="Zhang X."/>
            <person name="Wang H."/>
            <person name="Yang Z."/>
            <person name="Liu X."/>
            <person name="Jiang W."/>
            <person name="Mao L."/>
            <person name="Kong X."/>
            <person name="Jiao Y."/>
            <person name="Jia J."/>
        </authorList>
    </citation>
    <scope>NUCLEOTIDE SEQUENCE [LARGE SCALE GENOMIC DNA]</scope>
    <source>
        <strain evidence="18">cv. AL8/78</strain>
    </source>
</reference>
<reference evidence="17" key="3">
    <citation type="journal article" date="2017" name="Nature">
        <title>Genome sequence of the progenitor of the wheat D genome Aegilops tauschii.</title>
        <authorList>
            <person name="Luo M.C."/>
            <person name="Gu Y.Q."/>
            <person name="Puiu D."/>
            <person name="Wang H."/>
            <person name="Twardziok S.O."/>
            <person name="Deal K.R."/>
            <person name="Huo N."/>
            <person name="Zhu T."/>
            <person name="Wang L."/>
            <person name="Wang Y."/>
            <person name="McGuire P.E."/>
            <person name="Liu S."/>
            <person name="Long H."/>
            <person name="Ramasamy R.K."/>
            <person name="Rodriguez J.C."/>
            <person name="Van S.L."/>
            <person name="Yuan L."/>
            <person name="Wang Z."/>
            <person name="Xia Z."/>
            <person name="Xiao L."/>
            <person name="Anderson O.D."/>
            <person name="Ouyang S."/>
            <person name="Liang Y."/>
            <person name="Zimin A.V."/>
            <person name="Pertea G."/>
            <person name="Qi P."/>
            <person name="Bennetzen J.L."/>
            <person name="Dai X."/>
            <person name="Dawson M.W."/>
            <person name="Muller H.G."/>
            <person name="Kugler K."/>
            <person name="Rivarola-Duarte L."/>
            <person name="Spannagl M."/>
            <person name="Mayer K.F.X."/>
            <person name="Lu F.H."/>
            <person name="Bevan M.W."/>
            <person name="Leroy P."/>
            <person name="Li P."/>
            <person name="You F.M."/>
            <person name="Sun Q."/>
            <person name="Liu Z."/>
            <person name="Lyons E."/>
            <person name="Wicker T."/>
            <person name="Salzberg S.L."/>
            <person name="Devos K.M."/>
            <person name="Dvorak J."/>
        </authorList>
    </citation>
    <scope>NUCLEOTIDE SEQUENCE [LARGE SCALE GENOMIC DNA]</scope>
    <source>
        <strain evidence="17">cv. AL8/78</strain>
    </source>
</reference>
<dbReference type="Gramene" id="AET2Gv21005100.2">
    <property type="protein sequence ID" value="AET2Gv21005100.2"/>
    <property type="gene ID" value="AET2Gv21005100"/>
</dbReference>
<dbReference type="EC" id="2.3.2.27" evidence="4"/>
<evidence type="ECO:0000313" key="18">
    <source>
        <dbReference type="Proteomes" id="UP000015105"/>
    </source>
</evidence>
<keyword evidence="11 15" id="KW-1133">Transmembrane helix</keyword>
<dbReference type="SMART" id="SM00184">
    <property type="entry name" value="RING"/>
    <property type="match status" value="1"/>
</dbReference>
<reference evidence="18" key="1">
    <citation type="journal article" date="2014" name="Science">
        <title>Ancient hybridizations among the ancestral genomes of bread wheat.</title>
        <authorList>
            <consortium name="International Wheat Genome Sequencing Consortium,"/>
            <person name="Marcussen T."/>
            <person name="Sandve S.R."/>
            <person name="Heier L."/>
            <person name="Spannagl M."/>
            <person name="Pfeifer M."/>
            <person name="Jakobsen K.S."/>
            <person name="Wulff B.B."/>
            <person name="Steuernagel B."/>
            <person name="Mayer K.F."/>
            <person name="Olsen O.A."/>
        </authorList>
    </citation>
    <scope>NUCLEOTIDE SEQUENCE [LARGE SCALE GENOMIC DNA]</scope>
    <source>
        <strain evidence="18">cv. AL8/78</strain>
    </source>
</reference>
<dbReference type="InterPro" id="IPR013083">
    <property type="entry name" value="Znf_RING/FYVE/PHD"/>
</dbReference>
<dbReference type="EnsemblPlants" id="AET2Gv21005100.2">
    <property type="protein sequence ID" value="AET2Gv21005100.2"/>
    <property type="gene ID" value="AET2Gv21005100"/>
</dbReference>
<evidence type="ECO:0000256" key="11">
    <source>
        <dbReference type="ARBA" id="ARBA00022989"/>
    </source>
</evidence>